<name>A0A197KA23_9FUNG</name>
<dbReference type="EMBL" id="KV442020">
    <property type="protein sequence ID" value="OAQ33536.1"/>
    <property type="molecule type" value="Genomic_DNA"/>
</dbReference>
<reference evidence="1 2" key="1">
    <citation type="submission" date="2016-05" db="EMBL/GenBank/DDBJ databases">
        <title>Genome sequencing reveals origins of a unique bacterial endosymbiosis in the earliest lineages of terrestrial Fungi.</title>
        <authorList>
            <consortium name="DOE Joint Genome Institute"/>
            <person name="Uehling J."/>
            <person name="Gryganskyi A."/>
            <person name="Hameed K."/>
            <person name="Tschaplinski T."/>
            <person name="Misztal P."/>
            <person name="Wu S."/>
            <person name="Desiro A."/>
            <person name="Vande Pol N."/>
            <person name="Du Z.-Y."/>
            <person name="Zienkiewicz A."/>
            <person name="Zienkiewicz K."/>
            <person name="Morin E."/>
            <person name="Tisserant E."/>
            <person name="Splivallo R."/>
            <person name="Hainaut M."/>
            <person name="Henrissat B."/>
            <person name="Ohm R."/>
            <person name="Kuo A."/>
            <person name="Yan J."/>
            <person name="Lipzen A."/>
            <person name="Nolan M."/>
            <person name="Labutti K."/>
            <person name="Barry K."/>
            <person name="Goldstein A."/>
            <person name="Labbe J."/>
            <person name="Schadt C."/>
            <person name="Tuskan G."/>
            <person name="Grigoriev I."/>
            <person name="Martin F."/>
            <person name="Vilgalys R."/>
            <person name="Bonito G."/>
        </authorList>
    </citation>
    <scope>NUCLEOTIDE SEQUENCE [LARGE SCALE GENOMIC DNA]</scope>
    <source>
        <strain evidence="1 2">AG-77</strain>
    </source>
</reference>
<evidence type="ECO:0000313" key="2">
    <source>
        <dbReference type="Proteomes" id="UP000078512"/>
    </source>
</evidence>
<evidence type="ECO:0000313" key="1">
    <source>
        <dbReference type="EMBL" id="OAQ33536.1"/>
    </source>
</evidence>
<dbReference type="Proteomes" id="UP000078512">
    <property type="component" value="Unassembled WGS sequence"/>
</dbReference>
<organism evidence="1 2">
    <name type="scientific">Linnemannia elongata AG-77</name>
    <dbReference type="NCBI Taxonomy" id="1314771"/>
    <lineage>
        <taxon>Eukaryota</taxon>
        <taxon>Fungi</taxon>
        <taxon>Fungi incertae sedis</taxon>
        <taxon>Mucoromycota</taxon>
        <taxon>Mortierellomycotina</taxon>
        <taxon>Mortierellomycetes</taxon>
        <taxon>Mortierellales</taxon>
        <taxon>Mortierellaceae</taxon>
        <taxon>Linnemannia</taxon>
    </lineage>
</organism>
<protein>
    <submittedName>
        <fullName evidence="1">Uncharacterized protein</fullName>
    </submittedName>
</protein>
<accession>A0A197KA23</accession>
<gene>
    <name evidence="1" type="ORF">K457DRAFT_133908</name>
</gene>
<proteinExistence type="predicted"/>
<dbReference type="AlphaFoldDB" id="A0A197KA23"/>
<sequence length="75" mass="8603">MRVFEEERDNYLRHFHDPALRGPLSLDKQYLSSHQALAIGTGLQAQKRLQLQRQTAVIALPLCSLLCLFQSSPPW</sequence>
<keyword evidence="2" id="KW-1185">Reference proteome</keyword>